<dbReference type="UniPathway" id="UPA00068">
    <property type="reaction ID" value="UER00114"/>
</dbReference>
<dbReference type="GO" id="GO:0042450">
    <property type="term" value="P:L-arginine biosynthetic process via ornithine"/>
    <property type="evidence" value="ECO:0007669"/>
    <property type="project" value="UniProtKB-UniRule"/>
</dbReference>
<dbReference type="NCBIfam" id="NF005840">
    <property type="entry name" value="PRK07757.1"/>
    <property type="match status" value="1"/>
</dbReference>
<dbReference type="InterPro" id="IPR009049">
    <property type="entry name" value="Argininosuccinate_lyase"/>
</dbReference>
<keyword evidence="6" id="KW-0456">Lyase</keyword>
<dbReference type="CDD" id="cd04301">
    <property type="entry name" value="NAT_SF"/>
    <property type="match status" value="1"/>
</dbReference>
<dbReference type="InterPro" id="IPR029419">
    <property type="entry name" value="Arg_succ_lyase_C"/>
</dbReference>
<dbReference type="InterPro" id="IPR024083">
    <property type="entry name" value="Fumarase/histidase_N"/>
</dbReference>
<dbReference type="Gene3D" id="1.20.200.10">
    <property type="entry name" value="Fumarase/aspartase (Central domain)"/>
    <property type="match status" value="1"/>
</dbReference>
<keyword evidence="3" id="KW-0055">Arginine biosynthesis</keyword>
<dbReference type="Gene3D" id="1.10.40.30">
    <property type="entry name" value="Fumarase/aspartase (C-terminal domain)"/>
    <property type="match status" value="1"/>
</dbReference>
<evidence type="ECO:0000256" key="2">
    <source>
        <dbReference type="ARBA" id="ARBA00012338"/>
    </source>
</evidence>
<dbReference type="InterPro" id="IPR000182">
    <property type="entry name" value="GNAT_dom"/>
</dbReference>
<evidence type="ECO:0000256" key="1">
    <source>
        <dbReference type="ARBA" id="ARBA00004941"/>
    </source>
</evidence>
<dbReference type="AlphaFoldDB" id="A0A538TZF3"/>
<gene>
    <name evidence="6" type="primary">argH</name>
    <name evidence="6" type="ORF">E6K81_15820</name>
</gene>
<dbReference type="Proteomes" id="UP000319771">
    <property type="component" value="Unassembled WGS sequence"/>
</dbReference>
<comment type="pathway">
    <text evidence="1">Amino-acid biosynthesis; L-arginine biosynthesis; L-arginine from L-ornithine and carbamoyl phosphate: step 3/3.</text>
</comment>
<protein>
    <recommendedName>
        <fullName evidence="2 4">Argininosuccinate lyase</fullName>
        <ecNumber evidence="2 4">4.3.2.1</ecNumber>
    </recommendedName>
</protein>
<dbReference type="InterPro" id="IPR000362">
    <property type="entry name" value="Fumarate_lyase_fam"/>
</dbReference>
<dbReference type="PRINTS" id="PR00149">
    <property type="entry name" value="FUMRATELYASE"/>
</dbReference>
<feature type="domain" description="N-acetyltransferase" evidence="5">
    <location>
        <begin position="384"/>
        <end position="531"/>
    </location>
</feature>
<dbReference type="EMBL" id="VBPB01000349">
    <property type="protein sequence ID" value="TMQ69036.1"/>
    <property type="molecule type" value="Genomic_DNA"/>
</dbReference>
<organism evidence="6 7">
    <name type="scientific">Eiseniibacteriota bacterium</name>
    <dbReference type="NCBI Taxonomy" id="2212470"/>
    <lineage>
        <taxon>Bacteria</taxon>
        <taxon>Candidatus Eiseniibacteriota</taxon>
    </lineage>
</organism>
<dbReference type="GO" id="GO:0004056">
    <property type="term" value="F:argininosuccinate lyase activity"/>
    <property type="evidence" value="ECO:0007669"/>
    <property type="project" value="UniProtKB-UniRule"/>
</dbReference>
<dbReference type="Pfam" id="PF00583">
    <property type="entry name" value="Acetyltransf_1"/>
    <property type="match status" value="1"/>
</dbReference>
<evidence type="ECO:0000259" key="5">
    <source>
        <dbReference type="PROSITE" id="PS51186"/>
    </source>
</evidence>
<keyword evidence="3" id="KW-0028">Amino-acid biosynthesis</keyword>
<dbReference type="PRINTS" id="PR00145">
    <property type="entry name" value="ARGSUCLYASE"/>
</dbReference>
<dbReference type="PROSITE" id="PS51186">
    <property type="entry name" value="GNAT"/>
    <property type="match status" value="1"/>
</dbReference>
<dbReference type="Pfam" id="PF00206">
    <property type="entry name" value="Lyase_1"/>
    <property type="match status" value="1"/>
</dbReference>
<evidence type="ECO:0000256" key="3">
    <source>
        <dbReference type="ARBA" id="ARBA00022571"/>
    </source>
</evidence>
<dbReference type="InterPro" id="IPR022761">
    <property type="entry name" value="Fumarate_lyase_N"/>
</dbReference>
<dbReference type="NCBIfam" id="TIGR00838">
    <property type="entry name" value="argH"/>
    <property type="match status" value="1"/>
</dbReference>
<dbReference type="PANTHER" id="PTHR43814:SF1">
    <property type="entry name" value="ARGININOSUCCINATE LYASE"/>
    <property type="match status" value="1"/>
</dbReference>
<dbReference type="SUPFAM" id="SSF55729">
    <property type="entry name" value="Acyl-CoA N-acyltransferases (Nat)"/>
    <property type="match status" value="1"/>
</dbReference>
<sequence length="573" mass="60857">LHTGRSRNDQVSTLLRLRVMALCEETVEGVRELERALVMQARAAGGRTVAAYTHLQPAQPVLLAHWWLAHVAAFERDEERFKSASQCADQLPLGAGAVAGTPLVYDRAALATRLGFSRLADNSLDAVGDRDFALEYLSAAAALAVHLSRMAEDLVLWCSPAFGWFGAPDGFSTGSSLLPQKRNPDLFELARGKSGRLIANAQRLAIVLKGLPSAYQKDLQEDKEAVFDTGDTLATLLAALPAAITALKPRPERMAATLTPDLLAVELADALVAEGVPFREAHAAVGRLWAAAESAGVEPAALPESERLALSPHFTDARLAALSVEAALARRDHLPGAGPGSVAQQLARHQGRLGLGPAVVLAHPVVEASGGLPAPGVTPLGDGTTLRRARLTDVPAIAGLMAEYVMQGLLLPRPVSELYQCVREFVVAERRVPGGDGAEIVACAALRVLWDDVAEVRTLAVRPDHHGRGLGGALVQSLIADARALGLPRVIALTREVPFFERCGFVVVPRESLPRKVWTDCVRCPKRHACDEVAVAFDLVPGATAAAEAAAREFTLSLPQLDEKRGVGLPIVS</sequence>
<evidence type="ECO:0000313" key="7">
    <source>
        <dbReference type="Proteomes" id="UP000319771"/>
    </source>
</evidence>
<evidence type="ECO:0000256" key="4">
    <source>
        <dbReference type="NCBIfam" id="TIGR00838"/>
    </source>
</evidence>
<comment type="caution">
    <text evidence="6">The sequence shown here is derived from an EMBL/GenBank/DDBJ whole genome shotgun (WGS) entry which is preliminary data.</text>
</comment>
<dbReference type="InterPro" id="IPR008948">
    <property type="entry name" value="L-Aspartase-like"/>
</dbReference>
<accession>A0A538TZF3</accession>
<dbReference type="EC" id="4.3.2.1" evidence="2 4"/>
<dbReference type="FunFam" id="1.20.200.10:FF:000015">
    <property type="entry name" value="argininosuccinate lyase isoform X2"/>
    <property type="match status" value="1"/>
</dbReference>
<name>A0A538TZF3_UNCEI</name>
<dbReference type="GO" id="GO:0005829">
    <property type="term" value="C:cytosol"/>
    <property type="evidence" value="ECO:0007669"/>
    <property type="project" value="TreeGrafter"/>
</dbReference>
<evidence type="ECO:0000313" key="6">
    <source>
        <dbReference type="EMBL" id="TMQ69036.1"/>
    </source>
</evidence>
<feature type="non-terminal residue" evidence="6">
    <location>
        <position position="1"/>
    </location>
</feature>
<dbReference type="CDD" id="cd01359">
    <property type="entry name" value="Argininosuccinate_lyase"/>
    <property type="match status" value="1"/>
</dbReference>
<dbReference type="Gene3D" id="1.10.275.10">
    <property type="entry name" value="Fumarase/aspartase (N-terminal domain)"/>
    <property type="match status" value="1"/>
</dbReference>
<dbReference type="Gene3D" id="3.40.630.30">
    <property type="match status" value="1"/>
</dbReference>
<dbReference type="InterPro" id="IPR016181">
    <property type="entry name" value="Acyl_CoA_acyltransferase"/>
</dbReference>
<dbReference type="Pfam" id="PF14698">
    <property type="entry name" value="ASL_C2"/>
    <property type="match status" value="1"/>
</dbReference>
<reference evidence="6 7" key="1">
    <citation type="journal article" date="2019" name="Nat. Microbiol.">
        <title>Mediterranean grassland soil C-N compound turnover is dependent on rainfall and depth, and is mediated by genomically divergent microorganisms.</title>
        <authorList>
            <person name="Diamond S."/>
            <person name="Andeer P.F."/>
            <person name="Li Z."/>
            <person name="Crits-Christoph A."/>
            <person name="Burstein D."/>
            <person name="Anantharaman K."/>
            <person name="Lane K.R."/>
            <person name="Thomas B.C."/>
            <person name="Pan C."/>
            <person name="Northen T.R."/>
            <person name="Banfield J.F."/>
        </authorList>
    </citation>
    <scope>NUCLEOTIDE SEQUENCE [LARGE SCALE GENOMIC DNA]</scope>
    <source>
        <strain evidence="6">WS_11</strain>
    </source>
</reference>
<dbReference type="SUPFAM" id="SSF48557">
    <property type="entry name" value="L-aspartase-like"/>
    <property type="match status" value="1"/>
</dbReference>
<dbReference type="PANTHER" id="PTHR43814">
    <property type="entry name" value="ARGININOSUCCINATE LYASE"/>
    <property type="match status" value="1"/>
</dbReference>
<dbReference type="GO" id="GO:0016747">
    <property type="term" value="F:acyltransferase activity, transferring groups other than amino-acyl groups"/>
    <property type="evidence" value="ECO:0007669"/>
    <property type="project" value="InterPro"/>
</dbReference>
<proteinExistence type="predicted"/>